<protein>
    <submittedName>
        <fullName evidence="4">Uncharacterized protein</fullName>
    </submittedName>
</protein>
<organism evidence="4">
    <name type="scientific">Rhodosorus marinus</name>
    <dbReference type="NCBI Taxonomy" id="101924"/>
    <lineage>
        <taxon>Eukaryota</taxon>
        <taxon>Rhodophyta</taxon>
        <taxon>Stylonematophyceae</taxon>
        <taxon>Stylonematales</taxon>
        <taxon>Stylonemataceae</taxon>
        <taxon>Rhodosorus</taxon>
    </lineage>
</organism>
<sequence>MKKRKSPTPKKTKKSPLSKAKGKKNQEEDLPSAGESSEDEMNDSADEEEDITQMVDDSQAEYIAFASGDSDLHDLVRFSTFCLLESGERKSGSLHFFVFFLS</sequence>
<evidence type="ECO:0000313" key="6">
    <source>
        <dbReference type="EMBL" id="CAE0044480.1"/>
    </source>
</evidence>
<dbReference type="AlphaFoldDB" id="A0A7S3EBY3"/>
<evidence type="ECO:0000313" key="3">
    <source>
        <dbReference type="EMBL" id="CAE0044466.1"/>
    </source>
</evidence>
<dbReference type="EMBL" id="HBHW01016102">
    <property type="protein sequence ID" value="CAE0044469.1"/>
    <property type="molecule type" value="Transcribed_RNA"/>
</dbReference>
<feature type="compositionally biased region" description="Acidic residues" evidence="1">
    <location>
        <begin position="36"/>
        <end position="51"/>
    </location>
</feature>
<dbReference type="EMBL" id="HBHW01016098">
    <property type="protein sequence ID" value="CAE0044466.1"/>
    <property type="molecule type" value="Transcribed_RNA"/>
</dbReference>
<proteinExistence type="predicted"/>
<dbReference type="EMBL" id="HBHW01016109">
    <property type="protein sequence ID" value="CAE0044474.1"/>
    <property type="molecule type" value="Transcribed_RNA"/>
</dbReference>
<name>A0A7S3EBY3_9RHOD</name>
<evidence type="ECO:0000313" key="4">
    <source>
        <dbReference type="EMBL" id="CAE0044469.1"/>
    </source>
</evidence>
<evidence type="ECO:0000256" key="1">
    <source>
        <dbReference type="SAM" id="MobiDB-lite"/>
    </source>
</evidence>
<feature type="compositionally biased region" description="Basic residues" evidence="1">
    <location>
        <begin position="1"/>
        <end position="23"/>
    </location>
</feature>
<reference evidence="4" key="1">
    <citation type="submission" date="2021-01" db="EMBL/GenBank/DDBJ databases">
        <authorList>
            <person name="Corre E."/>
            <person name="Pelletier E."/>
            <person name="Niang G."/>
            <person name="Scheremetjew M."/>
            <person name="Finn R."/>
            <person name="Kale V."/>
            <person name="Holt S."/>
            <person name="Cochrane G."/>
            <person name="Meng A."/>
            <person name="Brown T."/>
            <person name="Cohen L."/>
        </authorList>
    </citation>
    <scope>NUCLEOTIDE SEQUENCE</scope>
    <source>
        <strain evidence="4">CCMP 769</strain>
    </source>
</reference>
<gene>
    <name evidence="2" type="ORF">RMAR00112_LOCUS12439</name>
    <name evidence="3" type="ORF">RMAR00112_LOCUS12441</name>
    <name evidence="4" type="ORF">RMAR00112_LOCUS12444</name>
    <name evidence="5" type="ORF">RMAR00112_LOCUS12449</name>
    <name evidence="6" type="ORF">RMAR00112_LOCUS12455</name>
</gene>
<accession>A0A7S3EBY3</accession>
<feature type="region of interest" description="Disordered" evidence="1">
    <location>
        <begin position="1"/>
        <end position="57"/>
    </location>
</feature>
<evidence type="ECO:0000313" key="5">
    <source>
        <dbReference type="EMBL" id="CAE0044474.1"/>
    </source>
</evidence>
<dbReference type="EMBL" id="HBHW01016096">
    <property type="protein sequence ID" value="CAE0044464.1"/>
    <property type="molecule type" value="Transcribed_RNA"/>
</dbReference>
<dbReference type="EMBL" id="HBHW01016116">
    <property type="protein sequence ID" value="CAE0044480.1"/>
    <property type="molecule type" value="Transcribed_RNA"/>
</dbReference>
<evidence type="ECO:0000313" key="2">
    <source>
        <dbReference type="EMBL" id="CAE0044464.1"/>
    </source>
</evidence>